<dbReference type="AlphaFoldDB" id="A0A507DPL0"/>
<sequence length="375" mass="41164">MAAQRDIYSQIESIASAYAGVLDAVHNLIWPRNRKSPEKTSSNSNNANNNNKRHYPQSPTPQYGSYRHPSSFPRSDWEEDKDGGGGPRRIIEKEDEADKVIPDDALISREQRDHLAKRQWSSQCGWGRNTTATIGSPLYSCTNTFLTSAQFATRETNTLCTACPPGNVACTSSCCTEITTGSACVCPADLRGPTCNARIPFTCTPRLLAPTLSGCTNSGTRGGAASYEPGSDVDDANDNNACPRFGTTEAIEFRFEVACRQVQQLKVYLTPQSGGFTDGLFLYFLGDRDLFAYSNQPYVPQQFRLKFFNFFHPSDNSQAYFTPLDPPALALTGNKTFSITVNMSNVLAGGYQGAENEYAAGGRVYFEGGELRRML</sequence>
<accession>A0A507DPL0</accession>
<feature type="compositionally biased region" description="Low complexity" evidence="1">
    <location>
        <begin position="41"/>
        <end position="50"/>
    </location>
</feature>
<proteinExistence type="predicted"/>
<dbReference type="EMBL" id="QEAQ01000212">
    <property type="protein sequence ID" value="TPX53622.1"/>
    <property type="molecule type" value="Genomic_DNA"/>
</dbReference>
<evidence type="ECO:0000256" key="1">
    <source>
        <dbReference type="SAM" id="MobiDB-lite"/>
    </source>
</evidence>
<evidence type="ECO:0000313" key="3">
    <source>
        <dbReference type="Proteomes" id="UP000318582"/>
    </source>
</evidence>
<gene>
    <name evidence="2" type="ORF">PhCBS80983_g06245</name>
</gene>
<dbReference type="Proteomes" id="UP000318582">
    <property type="component" value="Unassembled WGS sequence"/>
</dbReference>
<reference evidence="2 3" key="1">
    <citation type="journal article" date="2019" name="Sci. Rep.">
        <title>Comparative genomics of chytrid fungi reveal insights into the obligate biotrophic and pathogenic lifestyle of Synchytrium endobioticum.</title>
        <authorList>
            <person name="van de Vossenberg B.T.L.H."/>
            <person name="Warris S."/>
            <person name="Nguyen H.D.T."/>
            <person name="van Gent-Pelzer M.P.E."/>
            <person name="Joly D.L."/>
            <person name="van de Geest H.C."/>
            <person name="Bonants P.J.M."/>
            <person name="Smith D.S."/>
            <person name="Levesque C.A."/>
            <person name="van der Lee T.A.J."/>
        </authorList>
    </citation>
    <scope>NUCLEOTIDE SEQUENCE [LARGE SCALE GENOMIC DNA]</scope>
    <source>
        <strain evidence="2 3">CBS 809.83</strain>
    </source>
</reference>
<feature type="compositionally biased region" description="Basic and acidic residues" evidence="1">
    <location>
        <begin position="89"/>
        <end position="100"/>
    </location>
</feature>
<feature type="region of interest" description="Disordered" evidence="1">
    <location>
        <begin position="32"/>
        <end position="100"/>
    </location>
</feature>
<evidence type="ECO:0000313" key="2">
    <source>
        <dbReference type="EMBL" id="TPX53622.1"/>
    </source>
</evidence>
<name>A0A507DPL0_9FUNG</name>
<protein>
    <submittedName>
        <fullName evidence="2">Uncharacterized protein</fullName>
    </submittedName>
</protein>
<keyword evidence="3" id="KW-1185">Reference proteome</keyword>
<organism evidence="2 3">
    <name type="scientific">Powellomyces hirtus</name>
    <dbReference type="NCBI Taxonomy" id="109895"/>
    <lineage>
        <taxon>Eukaryota</taxon>
        <taxon>Fungi</taxon>
        <taxon>Fungi incertae sedis</taxon>
        <taxon>Chytridiomycota</taxon>
        <taxon>Chytridiomycota incertae sedis</taxon>
        <taxon>Chytridiomycetes</taxon>
        <taxon>Spizellomycetales</taxon>
        <taxon>Powellomycetaceae</taxon>
        <taxon>Powellomyces</taxon>
    </lineage>
</organism>
<comment type="caution">
    <text evidence="2">The sequence shown here is derived from an EMBL/GenBank/DDBJ whole genome shotgun (WGS) entry which is preliminary data.</text>
</comment>